<proteinExistence type="predicted"/>
<accession>A0A084XUM1</accession>
<sequence length="86" mass="9129">MLEALGLVERQAVEAGRQPTLAARDRVQLGADELLGQRPGQGFGAVPVVETLLGRDVDVAGDTGVHFAQQLGPRLVRAAAHHRRSV</sequence>
<gene>
    <name evidence="1" type="ORF">CAPSK01_004534</name>
</gene>
<evidence type="ECO:0000313" key="1">
    <source>
        <dbReference type="EMBL" id="KFB66165.1"/>
    </source>
</evidence>
<comment type="caution">
    <text evidence="1">The sequence shown here is derived from an EMBL/GenBank/DDBJ whole genome shotgun (WGS) entry which is preliminary data.</text>
</comment>
<reference evidence="1 2" key="1">
    <citation type="submission" date="2014-07" db="EMBL/GenBank/DDBJ databases">
        <title>Expanding our view of genomic diversity in Candidatus Accumulibacter clades.</title>
        <authorList>
            <person name="Skennerton C.T."/>
            <person name="Barr J.J."/>
            <person name="Slater F.R."/>
            <person name="Bond P.L."/>
            <person name="Tyson G.W."/>
        </authorList>
    </citation>
    <scope>NUCLEOTIDE SEQUENCE [LARGE SCALE GENOMIC DNA]</scope>
    <source>
        <strain evidence="2">SK-01</strain>
    </source>
</reference>
<dbReference type="EMBL" id="JDSS02000049">
    <property type="protein sequence ID" value="KFB66165.1"/>
    <property type="molecule type" value="Genomic_DNA"/>
</dbReference>
<organism evidence="1 2">
    <name type="scientific">Candidatus Accumulibacter vicinus</name>
    <dbReference type="NCBI Taxonomy" id="2954382"/>
    <lineage>
        <taxon>Bacteria</taxon>
        <taxon>Pseudomonadati</taxon>
        <taxon>Pseudomonadota</taxon>
        <taxon>Betaproteobacteria</taxon>
        <taxon>Candidatus Accumulibacter</taxon>
    </lineage>
</organism>
<dbReference type="AlphaFoldDB" id="A0A084XUM1"/>
<dbReference type="Proteomes" id="UP000019812">
    <property type="component" value="Unassembled WGS sequence"/>
</dbReference>
<protein>
    <submittedName>
        <fullName evidence="1">Uncharacterized protein</fullName>
    </submittedName>
</protein>
<name>A0A084XUM1_9PROT</name>
<evidence type="ECO:0000313" key="2">
    <source>
        <dbReference type="Proteomes" id="UP000019812"/>
    </source>
</evidence>